<accession>A0A0C5XAD5</accession>
<keyword evidence="3" id="KW-0812">Transmembrane</keyword>
<evidence type="ECO:0000256" key="2">
    <source>
        <dbReference type="ARBA" id="ARBA00022475"/>
    </source>
</evidence>
<dbReference type="GO" id="GO:0022857">
    <property type="term" value="F:transmembrane transporter activity"/>
    <property type="evidence" value="ECO:0007669"/>
    <property type="project" value="InterPro"/>
</dbReference>
<sequence>MSSSEDTTVRTDAASPTAGRPATGTGWRHRLAGSSAPAYAVAGLLVLVVVFELLTEPNFSSSSNVTNLLRTGAVPMLLCVGMTMVILTGGIDLSMGAILSVCGIAYAKLVMDGLSPEVALVLTVLLGAAIGFLVNGLLIGRVGLSFFVVTLASASLLSGFALLWSGNRQYDLSWDALARTLGNDALGGVLPYGALIAVLAVVVAGVVLTYTVFGRSVYAIGGNPEAAQLSGIRSQWVVPAVYGVSGACAGLAGVMMIGRQTIADPTAGNNTIVLYVVAATLLAGVSITGGSGSVFAALIGTAFLQVLANALALRGFNNSWQMVVTGAILLVAVYLDRVRQRLLARRA</sequence>
<dbReference type="AlphaFoldDB" id="A0A0C5XAD5"/>
<comment type="subcellular location">
    <subcellularLocation>
        <location evidence="1">Cell membrane</location>
        <topology evidence="1">Multi-pass membrane protein</topology>
    </subcellularLocation>
</comment>
<evidence type="ECO:0000256" key="4">
    <source>
        <dbReference type="ARBA" id="ARBA00022989"/>
    </source>
</evidence>
<gene>
    <name evidence="6" type="ORF">KR76_07735</name>
</gene>
<dbReference type="PANTHER" id="PTHR32196">
    <property type="entry name" value="ABC TRANSPORTER PERMEASE PROTEIN YPHD-RELATED-RELATED"/>
    <property type="match status" value="1"/>
</dbReference>
<dbReference type="GeneID" id="96608821"/>
<dbReference type="OrthoDB" id="9808136at2"/>
<proteinExistence type="predicted"/>
<dbReference type="Pfam" id="PF02653">
    <property type="entry name" value="BPD_transp_2"/>
    <property type="match status" value="1"/>
</dbReference>
<keyword evidence="4" id="KW-1133">Transmembrane helix</keyword>
<name>A0A0C5XAD5_NOCSI</name>
<evidence type="ECO:0000313" key="6">
    <source>
        <dbReference type="EMBL" id="AJR18225.1"/>
    </source>
</evidence>
<dbReference type="EMBL" id="CP009896">
    <property type="protein sequence ID" value="AJR18225.1"/>
    <property type="molecule type" value="Genomic_DNA"/>
</dbReference>
<dbReference type="KEGG" id="psim:KR76_07735"/>
<keyword evidence="2" id="KW-1003">Cell membrane</keyword>
<protein>
    <submittedName>
        <fullName evidence="6">Ribose ABC transport system, permease protein RbsC</fullName>
    </submittedName>
</protein>
<dbReference type="Proteomes" id="UP000030300">
    <property type="component" value="Chromosome"/>
</dbReference>
<dbReference type="GO" id="GO:0005886">
    <property type="term" value="C:plasma membrane"/>
    <property type="evidence" value="ECO:0007669"/>
    <property type="project" value="UniProtKB-SubCell"/>
</dbReference>
<evidence type="ECO:0000256" key="5">
    <source>
        <dbReference type="ARBA" id="ARBA00023136"/>
    </source>
</evidence>
<dbReference type="HOGENOM" id="CLU_028880_3_3_11"/>
<keyword evidence="5" id="KW-0472">Membrane</keyword>
<evidence type="ECO:0000256" key="3">
    <source>
        <dbReference type="ARBA" id="ARBA00022692"/>
    </source>
</evidence>
<evidence type="ECO:0000313" key="7">
    <source>
        <dbReference type="Proteomes" id="UP000030300"/>
    </source>
</evidence>
<dbReference type="STRING" id="2045.KR76_07735"/>
<dbReference type="PANTHER" id="PTHR32196:SF72">
    <property type="entry name" value="RIBOSE IMPORT PERMEASE PROTEIN RBSC"/>
    <property type="match status" value="1"/>
</dbReference>
<organism evidence="6 7">
    <name type="scientific">Nocardioides simplex</name>
    <name type="common">Arthrobacter simplex</name>
    <dbReference type="NCBI Taxonomy" id="2045"/>
    <lineage>
        <taxon>Bacteria</taxon>
        <taxon>Bacillati</taxon>
        <taxon>Actinomycetota</taxon>
        <taxon>Actinomycetes</taxon>
        <taxon>Propionibacteriales</taxon>
        <taxon>Nocardioidaceae</taxon>
        <taxon>Pimelobacter</taxon>
    </lineage>
</organism>
<dbReference type="CDD" id="cd06579">
    <property type="entry name" value="TM_PBP1_transp_AraH_like"/>
    <property type="match status" value="1"/>
</dbReference>
<evidence type="ECO:0000256" key="1">
    <source>
        <dbReference type="ARBA" id="ARBA00004651"/>
    </source>
</evidence>
<dbReference type="InterPro" id="IPR001851">
    <property type="entry name" value="ABC_transp_permease"/>
</dbReference>
<reference evidence="6 7" key="1">
    <citation type="journal article" date="2015" name="Genome Announc.">
        <title>Complete Genome Sequence of Steroid-Transforming Nocardioides simplex VKM Ac-2033D.</title>
        <authorList>
            <person name="Shtratnikova V.Y."/>
            <person name="Schelkunov M.I."/>
            <person name="Pekov Y.A."/>
            <person name="Fokina V.V."/>
            <person name="Logacheva M.D."/>
            <person name="Sokolov S.L."/>
            <person name="Bragin E.Y."/>
            <person name="Ashapkin V.V."/>
            <person name="Donova M.V."/>
        </authorList>
    </citation>
    <scope>NUCLEOTIDE SEQUENCE [LARGE SCALE GENOMIC DNA]</scope>
    <source>
        <strain evidence="6 7">VKM Ac-2033D</strain>
    </source>
</reference>
<dbReference type="RefSeq" id="WP_052138347.1">
    <property type="nucleotide sequence ID" value="NZ_BJMC01000017.1"/>
</dbReference>
<keyword evidence="7" id="KW-1185">Reference proteome</keyword>